<organism evidence="3">
    <name type="scientific">Onchocerca flexuosa</name>
    <dbReference type="NCBI Taxonomy" id="387005"/>
    <lineage>
        <taxon>Eukaryota</taxon>
        <taxon>Metazoa</taxon>
        <taxon>Ecdysozoa</taxon>
        <taxon>Nematoda</taxon>
        <taxon>Chromadorea</taxon>
        <taxon>Rhabditida</taxon>
        <taxon>Spirurina</taxon>
        <taxon>Spiruromorpha</taxon>
        <taxon>Filarioidea</taxon>
        <taxon>Onchocercidae</taxon>
        <taxon>Onchocerca</taxon>
    </lineage>
</organism>
<reference evidence="3" key="1">
    <citation type="submission" date="2016-06" db="UniProtKB">
        <authorList>
            <consortium name="WormBaseParasite"/>
        </authorList>
    </citation>
    <scope>IDENTIFICATION</scope>
</reference>
<evidence type="ECO:0000313" key="1">
    <source>
        <dbReference type="EMBL" id="VDO59388.1"/>
    </source>
</evidence>
<accession>A0A183HP39</accession>
<name>A0A183HP39_9BILA</name>
<dbReference type="Proteomes" id="UP000267606">
    <property type="component" value="Unassembled WGS sequence"/>
</dbReference>
<dbReference type="AlphaFoldDB" id="A0A183HP39"/>
<gene>
    <name evidence="1" type="ORF">OFLC_LOCUS9250</name>
</gene>
<evidence type="ECO:0000313" key="2">
    <source>
        <dbReference type="Proteomes" id="UP000267606"/>
    </source>
</evidence>
<evidence type="ECO:0000313" key="3">
    <source>
        <dbReference type="WBParaSite" id="OFLC_0000925001-mRNA-1"/>
    </source>
</evidence>
<reference evidence="1 2" key="2">
    <citation type="submission" date="2018-11" db="EMBL/GenBank/DDBJ databases">
        <authorList>
            <consortium name="Pathogen Informatics"/>
        </authorList>
    </citation>
    <scope>NUCLEOTIDE SEQUENCE [LARGE SCALE GENOMIC DNA]</scope>
</reference>
<dbReference type="WBParaSite" id="OFLC_0000925001-mRNA-1">
    <property type="protein sequence ID" value="OFLC_0000925001-mRNA-1"/>
    <property type="gene ID" value="OFLC_0000925001"/>
</dbReference>
<sequence length="92" mass="10394">MQTFFVDSLALILHTHKGDFREGDLNYSSSGGTICAQRYGYPHTEKMCLSLWILFLLVLNKSGSCYATKGNFGRNVRAVGHSEEYIKQVQMI</sequence>
<proteinExistence type="predicted"/>
<dbReference type="EMBL" id="UZAJ01011155">
    <property type="protein sequence ID" value="VDO59388.1"/>
    <property type="molecule type" value="Genomic_DNA"/>
</dbReference>
<dbReference type="STRING" id="387005.A0A183HP39"/>
<protein>
    <submittedName>
        <fullName evidence="3">Secreted protein</fullName>
    </submittedName>
</protein>
<keyword evidence="2" id="KW-1185">Reference proteome</keyword>